<reference evidence="1" key="1">
    <citation type="journal article" date="2019" name="bioRxiv">
        <title>The Genome of the Zebra Mussel, Dreissena polymorpha: A Resource for Invasive Species Research.</title>
        <authorList>
            <person name="McCartney M.A."/>
            <person name="Auch B."/>
            <person name="Kono T."/>
            <person name="Mallez S."/>
            <person name="Zhang Y."/>
            <person name="Obille A."/>
            <person name="Becker A."/>
            <person name="Abrahante J.E."/>
            <person name="Garbe J."/>
            <person name="Badalamenti J.P."/>
            <person name="Herman A."/>
            <person name="Mangelson H."/>
            <person name="Liachko I."/>
            <person name="Sullivan S."/>
            <person name="Sone E.D."/>
            <person name="Koren S."/>
            <person name="Silverstein K.A.T."/>
            <person name="Beckman K.B."/>
            <person name="Gohl D.M."/>
        </authorList>
    </citation>
    <scope>NUCLEOTIDE SEQUENCE</scope>
    <source>
        <strain evidence="1">Duluth1</strain>
        <tissue evidence="1">Whole animal</tissue>
    </source>
</reference>
<comment type="caution">
    <text evidence="1">The sequence shown here is derived from an EMBL/GenBank/DDBJ whole genome shotgun (WGS) entry which is preliminary data.</text>
</comment>
<protein>
    <submittedName>
        <fullName evidence="1">Uncharacterized protein</fullName>
    </submittedName>
</protein>
<name>A0A9D4MJY5_DREPO</name>
<accession>A0A9D4MJY5</accession>
<dbReference type="AlphaFoldDB" id="A0A9D4MJY5"/>
<organism evidence="1 2">
    <name type="scientific">Dreissena polymorpha</name>
    <name type="common">Zebra mussel</name>
    <name type="synonym">Mytilus polymorpha</name>
    <dbReference type="NCBI Taxonomy" id="45954"/>
    <lineage>
        <taxon>Eukaryota</taxon>
        <taxon>Metazoa</taxon>
        <taxon>Spiralia</taxon>
        <taxon>Lophotrochozoa</taxon>
        <taxon>Mollusca</taxon>
        <taxon>Bivalvia</taxon>
        <taxon>Autobranchia</taxon>
        <taxon>Heteroconchia</taxon>
        <taxon>Euheterodonta</taxon>
        <taxon>Imparidentia</taxon>
        <taxon>Neoheterodontei</taxon>
        <taxon>Myida</taxon>
        <taxon>Dreissenoidea</taxon>
        <taxon>Dreissenidae</taxon>
        <taxon>Dreissena</taxon>
    </lineage>
</organism>
<evidence type="ECO:0000313" key="2">
    <source>
        <dbReference type="Proteomes" id="UP000828390"/>
    </source>
</evidence>
<proteinExistence type="predicted"/>
<sequence>MVLPDSTAAPCNLRGTQCPRPPACRITPTDSSVPASAGSSFARRHSTCCFDRWGEVDDGRMTCVMT</sequence>
<dbReference type="EMBL" id="JAIWYP010000001">
    <property type="protein sequence ID" value="KAH3878992.1"/>
    <property type="molecule type" value="Genomic_DNA"/>
</dbReference>
<evidence type="ECO:0000313" key="1">
    <source>
        <dbReference type="EMBL" id="KAH3878992.1"/>
    </source>
</evidence>
<reference evidence="1" key="2">
    <citation type="submission" date="2020-11" db="EMBL/GenBank/DDBJ databases">
        <authorList>
            <person name="McCartney M.A."/>
            <person name="Auch B."/>
            <person name="Kono T."/>
            <person name="Mallez S."/>
            <person name="Becker A."/>
            <person name="Gohl D.M."/>
            <person name="Silverstein K.A.T."/>
            <person name="Koren S."/>
            <person name="Bechman K.B."/>
            <person name="Herman A."/>
            <person name="Abrahante J.E."/>
            <person name="Garbe J."/>
        </authorList>
    </citation>
    <scope>NUCLEOTIDE SEQUENCE</scope>
    <source>
        <strain evidence="1">Duluth1</strain>
        <tissue evidence="1">Whole animal</tissue>
    </source>
</reference>
<dbReference type="Proteomes" id="UP000828390">
    <property type="component" value="Unassembled WGS sequence"/>
</dbReference>
<gene>
    <name evidence="1" type="ORF">DPMN_002893</name>
</gene>
<keyword evidence="2" id="KW-1185">Reference proteome</keyword>